<keyword evidence="18" id="KW-1185">Reference proteome</keyword>
<dbReference type="FunFam" id="1.10.10.10:FF:000009">
    <property type="entry name" value="LexA repressor"/>
    <property type="match status" value="1"/>
</dbReference>
<dbReference type="GO" id="GO:0009432">
    <property type="term" value="P:SOS response"/>
    <property type="evidence" value="ECO:0007669"/>
    <property type="project" value="UniProtKB-UniRule"/>
</dbReference>
<keyword evidence="11 13" id="KW-0234">DNA repair</keyword>
<dbReference type="GO" id="GO:0006281">
    <property type="term" value="P:DNA repair"/>
    <property type="evidence" value="ECO:0007669"/>
    <property type="project" value="UniProtKB-UniRule"/>
</dbReference>
<dbReference type="InterPro" id="IPR036286">
    <property type="entry name" value="LexA/Signal_pep-like_sf"/>
</dbReference>
<dbReference type="InterPro" id="IPR006197">
    <property type="entry name" value="Peptidase_S24_LexA"/>
</dbReference>
<evidence type="ECO:0000256" key="2">
    <source>
        <dbReference type="ARBA" id="ARBA00011738"/>
    </source>
</evidence>
<comment type="catalytic activity">
    <reaction evidence="13">
        <text>Hydrolysis of Ala-|-Gly bond in repressor LexA.</text>
        <dbReference type="EC" id="3.4.21.88"/>
    </reaction>
</comment>
<keyword evidence="7 13" id="KW-0068">Autocatalytic cleavage</keyword>
<dbReference type="InterPro" id="IPR036388">
    <property type="entry name" value="WH-like_DNA-bd_sf"/>
</dbReference>
<dbReference type="InterPro" id="IPR036390">
    <property type="entry name" value="WH_DNA-bd_sf"/>
</dbReference>
<keyword evidence="5 13" id="KW-0227">DNA damage</keyword>
<comment type="similarity">
    <text evidence="1 13 14">Belongs to the peptidase S24 family.</text>
</comment>
<dbReference type="EC" id="3.4.21.88" evidence="13"/>
<dbReference type="Gene3D" id="1.10.10.10">
    <property type="entry name" value="Winged helix-like DNA-binding domain superfamily/Winged helix DNA-binding domain"/>
    <property type="match status" value="1"/>
</dbReference>
<dbReference type="NCBIfam" id="TIGR00498">
    <property type="entry name" value="lexA"/>
    <property type="match status" value="1"/>
</dbReference>
<dbReference type="SUPFAM" id="SSF46785">
    <property type="entry name" value="Winged helix' DNA-binding domain"/>
    <property type="match status" value="1"/>
</dbReference>
<organism evidence="17 18">
    <name type="scientific">Desulfoscipio gibsoniae DSM 7213</name>
    <dbReference type="NCBI Taxonomy" id="767817"/>
    <lineage>
        <taxon>Bacteria</taxon>
        <taxon>Bacillati</taxon>
        <taxon>Bacillota</taxon>
        <taxon>Clostridia</taxon>
        <taxon>Eubacteriales</taxon>
        <taxon>Desulfallaceae</taxon>
        <taxon>Desulfoscipio</taxon>
    </lineage>
</organism>
<evidence type="ECO:0000256" key="4">
    <source>
        <dbReference type="ARBA" id="ARBA00022705"/>
    </source>
</evidence>
<protein>
    <recommendedName>
        <fullName evidence="13">LexA repressor</fullName>
        <ecNumber evidence="13">3.4.21.88</ecNumber>
    </recommendedName>
</protein>
<feature type="site" description="Cleavage; by autolysis" evidence="13">
    <location>
        <begin position="93"/>
        <end position="94"/>
    </location>
</feature>
<evidence type="ECO:0000256" key="9">
    <source>
        <dbReference type="ARBA" id="ARBA00023125"/>
    </source>
</evidence>
<keyword evidence="8 13" id="KW-0805">Transcription regulation</keyword>
<evidence type="ECO:0000256" key="13">
    <source>
        <dbReference type="HAMAP-Rule" id="MF_00015"/>
    </source>
</evidence>
<dbReference type="InterPro" id="IPR039418">
    <property type="entry name" value="LexA-like"/>
</dbReference>
<dbReference type="MEROPS" id="S24.001"/>
<evidence type="ECO:0000256" key="8">
    <source>
        <dbReference type="ARBA" id="ARBA00023015"/>
    </source>
</evidence>
<evidence type="ECO:0000256" key="14">
    <source>
        <dbReference type="RuleBase" id="RU003991"/>
    </source>
</evidence>
<dbReference type="GO" id="GO:0006260">
    <property type="term" value="P:DNA replication"/>
    <property type="evidence" value="ECO:0007669"/>
    <property type="project" value="UniProtKB-UniRule"/>
</dbReference>
<dbReference type="AlphaFoldDB" id="R4KHM2"/>
<proteinExistence type="inferred from homology"/>
<keyword evidence="12 13" id="KW-0742">SOS response</keyword>
<dbReference type="STRING" id="767817.Desgi_1682"/>
<dbReference type="EMBL" id="CP003273">
    <property type="protein sequence ID" value="AGL01152.1"/>
    <property type="molecule type" value="Genomic_DNA"/>
</dbReference>
<reference evidence="17 18" key="1">
    <citation type="submission" date="2012-01" db="EMBL/GenBank/DDBJ databases">
        <title>Complete sequence of Desulfotomaculum gibsoniae DSM 7213.</title>
        <authorList>
            <consortium name="US DOE Joint Genome Institute"/>
            <person name="Lucas S."/>
            <person name="Han J."/>
            <person name="Lapidus A."/>
            <person name="Cheng J.-F."/>
            <person name="Goodwin L."/>
            <person name="Pitluck S."/>
            <person name="Peters L."/>
            <person name="Ovchinnikova G."/>
            <person name="Teshima H."/>
            <person name="Detter J.C."/>
            <person name="Han C."/>
            <person name="Tapia R."/>
            <person name="Land M."/>
            <person name="Hauser L."/>
            <person name="Kyrpides N."/>
            <person name="Ivanova N."/>
            <person name="Pagani I."/>
            <person name="Parshina S."/>
            <person name="Plugge C."/>
            <person name="Muyzer G."/>
            <person name="Kuever J."/>
            <person name="Ivanova A."/>
            <person name="Nazina T."/>
            <person name="Klenk H.-P."/>
            <person name="Brambilla E."/>
            <person name="Spring S."/>
            <person name="Stams A.F."/>
            <person name="Woyke T."/>
        </authorList>
    </citation>
    <scope>NUCLEOTIDE SEQUENCE [LARGE SCALE GENOMIC DNA]</scope>
    <source>
        <strain evidence="17 18">DSM 7213</strain>
    </source>
</reference>
<dbReference type="CDD" id="cd06529">
    <property type="entry name" value="S24_LexA-like"/>
    <property type="match status" value="1"/>
</dbReference>
<sequence>MDKELNAREKDVLQAIKDHISRHGYPPTVREIGQVVGLKSSSTVHSYIHKLENKGFIRLDHTKPRAIEVLDKNKDQEVVKETVIVPLLGQVAAGLPILAEENLEDMIPLPVDFAGHGDIFMLRIKGDSMLEAGIFDGDLVLIKSQPTVNNGEICIAMIDNEATCKKFYKEKDYIRLEPANSYYLPIIAKDVNILGKVIGLLRRI</sequence>
<evidence type="ECO:0000256" key="7">
    <source>
        <dbReference type="ARBA" id="ARBA00022813"/>
    </source>
</evidence>
<keyword evidence="9 13" id="KW-0238">DNA-binding</keyword>
<evidence type="ECO:0000313" key="18">
    <source>
        <dbReference type="Proteomes" id="UP000013520"/>
    </source>
</evidence>
<dbReference type="InterPro" id="IPR006199">
    <property type="entry name" value="LexA_DNA-bd_dom"/>
</dbReference>
<dbReference type="PRINTS" id="PR00726">
    <property type="entry name" value="LEXASERPTASE"/>
</dbReference>
<dbReference type="OrthoDB" id="9802364at2"/>
<accession>R4KHM2</accession>
<evidence type="ECO:0000256" key="12">
    <source>
        <dbReference type="ARBA" id="ARBA00023236"/>
    </source>
</evidence>
<comment type="subunit">
    <text evidence="2 13">Homodimer.</text>
</comment>
<dbReference type="HAMAP" id="MF_00015">
    <property type="entry name" value="LexA"/>
    <property type="match status" value="1"/>
</dbReference>
<dbReference type="InterPro" id="IPR015927">
    <property type="entry name" value="Peptidase_S24_S26A/B/C"/>
</dbReference>
<dbReference type="Pfam" id="PF00717">
    <property type="entry name" value="Peptidase_S24"/>
    <property type="match status" value="1"/>
</dbReference>
<evidence type="ECO:0000313" key="17">
    <source>
        <dbReference type="EMBL" id="AGL01152.1"/>
    </source>
</evidence>
<dbReference type="Proteomes" id="UP000013520">
    <property type="component" value="Chromosome"/>
</dbReference>
<dbReference type="KEGG" id="dgi:Desgi_1682"/>
<name>R4KHM2_9FIRM</name>
<feature type="DNA-binding region" description="H-T-H motif" evidence="13">
    <location>
        <begin position="29"/>
        <end position="49"/>
    </location>
</feature>
<evidence type="ECO:0000256" key="1">
    <source>
        <dbReference type="ARBA" id="ARBA00007484"/>
    </source>
</evidence>
<feature type="domain" description="LexA repressor DNA-binding" evidence="16">
    <location>
        <begin position="3"/>
        <end position="66"/>
    </location>
</feature>
<dbReference type="Gene3D" id="2.10.109.10">
    <property type="entry name" value="Umud Fragment, subunit A"/>
    <property type="match status" value="1"/>
</dbReference>
<evidence type="ECO:0000259" key="15">
    <source>
        <dbReference type="Pfam" id="PF00717"/>
    </source>
</evidence>
<dbReference type="GO" id="GO:0004252">
    <property type="term" value="F:serine-type endopeptidase activity"/>
    <property type="evidence" value="ECO:0007669"/>
    <property type="project" value="UniProtKB-UniRule"/>
</dbReference>
<evidence type="ECO:0000256" key="5">
    <source>
        <dbReference type="ARBA" id="ARBA00022763"/>
    </source>
</evidence>
<dbReference type="RefSeq" id="WP_006522402.1">
    <property type="nucleotide sequence ID" value="NC_021184.1"/>
</dbReference>
<dbReference type="PANTHER" id="PTHR33516">
    <property type="entry name" value="LEXA REPRESSOR"/>
    <property type="match status" value="1"/>
</dbReference>
<evidence type="ECO:0000256" key="10">
    <source>
        <dbReference type="ARBA" id="ARBA00023163"/>
    </source>
</evidence>
<evidence type="ECO:0000256" key="3">
    <source>
        <dbReference type="ARBA" id="ARBA00022491"/>
    </source>
</evidence>
<feature type="active site" description="For autocatalytic cleavage activity" evidence="13">
    <location>
        <position position="128"/>
    </location>
</feature>
<dbReference type="FunFam" id="2.10.109.10:FF:000001">
    <property type="entry name" value="LexA repressor"/>
    <property type="match status" value="1"/>
</dbReference>
<dbReference type="InterPro" id="IPR050077">
    <property type="entry name" value="LexA_repressor"/>
</dbReference>
<keyword evidence="6 13" id="KW-0378">Hydrolase</keyword>
<evidence type="ECO:0000256" key="6">
    <source>
        <dbReference type="ARBA" id="ARBA00022801"/>
    </source>
</evidence>
<dbReference type="SUPFAM" id="SSF51306">
    <property type="entry name" value="LexA/Signal peptidase"/>
    <property type="match status" value="1"/>
</dbReference>
<dbReference type="GO" id="GO:0006508">
    <property type="term" value="P:proteolysis"/>
    <property type="evidence" value="ECO:0007669"/>
    <property type="project" value="InterPro"/>
</dbReference>
<evidence type="ECO:0000259" key="16">
    <source>
        <dbReference type="Pfam" id="PF01726"/>
    </source>
</evidence>
<comment type="function">
    <text evidence="13">Represses a number of genes involved in the response to DNA damage (SOS response), including recA and lexA. In the presence of single-stranded DNA, RecA interacts with LexA causing an autocatalytic cleavage which disrupts the DNA-binding part of LexA, leading to derepression of the SOS regulon and eventually DNA repair.</text>
</comment>
<dbReference type="GO" id="GO:0045892">
    <property type="term" value="P:negative regulation of DNA-templated transcription"/>
    <property type="evidence" value="ECO:0007669"/>
    <property type="project" value="UniProtKB-UniRule"/>
</dbReference>
<dbReference type="Pfam" id="PF01726">
    <property type="entry name" value="LexA_DNA_bind"/>
    <property type="match status" value="1"/>
</dbReference>
<dbReference type="PANTHER" id="PTHR33516:SF2">
    <property type="entry name" value="LEXA REPRESSOR-RELATED"/>
    <property type="match status" value="1"/>
</dbReference>
<dbReference type="eggNOG" id="COG1974">
    <property type="taxonomic scope" value="Bacteria"/>
</dbReference>
<evidence type="ECO:0000256" key="11">
    <source>
        <dbReference type="ARBA" id="ARBA00023204"/>
    </source>
</evidence>
<feature type="domain" description="Peptidase S24/S26A/S26B/S26C" evidence="15">
    <location>
        <begin position="86"/>
        <end position="198"/>
    </location>
</feature>
<dbReference type="HOGENOM" id="CLU_066192_45_1_9"/>
<keyword evidence="4 13" id="KW-0235">DNA replication</keyword>
<keyword evidence="3 13" id="KW-0678">Repressor</keyword>
<dbReference type="InterPro" id="IPR006200">
    <property type="entry name" value="LexA"/>
</dbReference>
<gene>
    <name evidence="13" type="primary">lexA</name>
    <name evidence="17" type="ORF">Desgi_1682</name>
</gene>
<keyword evidence="10 13" id="KW-0804">Transcription</keyword>
<dbReference type="GO" id="GO:0003677">
    <property type="term" value="F:DNA binding"/>
    <property type="evidence" value="ECO:0007669"/>
    <property type="project" value="UniProtKB-UniRule"/>
</dbReference>
<feature type="active site" description="For autocatalytic cleavage activity" evidence="13">
    <location>
        <position position="165"/>
    </location>
</feature>